<dbReference type="Proteomes" id="UP000324022">
    <property type="component" value="Unassembled WGS sequence"/>
</dbReference>
<dbReference type="EMBL" id="OOIN01000011">
    <property type="protein sequence ID" value="SPO25391.1"/>
    <property type="molecule type" value="Genomic_DNA"/>
</dbReference>
<protein>
    <submittedName>
        <fullName evidence="1">Uncharacterized protein</fullName>
    </submittedName>
</protein>
<sequence>MSKISCRKRSNTSWWYLTIAVLYCFAIASALALPTITALDKRQAPNQMYIYDPTDQTGSLNMTTFILPIPLSDAYSLASPYNLLLNHGLPTSVIPSGYFPMQIVAGYYYDIRQNQVLGLVPLQVQQLSVVEVYVPFIDVLGGGGTPFRRSVTTYMDQLIPALVGGVTQWHDAQLAYFDPAHAAYKPAGGSTLSFAAAQGIVNTLDGPGLVNPLFQTVFSRSPSSPISETTYRSILNQPYYTTAGAGCNKATLYYNFTNANPSYVSGNAQTYVPITSSNTNYASAYGYTAAT</sequence>
<keyword evidence="2" id="KW-1185">Reference proteome</keyword>
<evidence type="ECO:0000313" key="1">
    <source>
        <dbReference type="EMBL" id="SPO25391.1"/>
    </source>
</evidence>
<organism evidence="1 2">
    <name type="scientific">Ustilago trichophora</name>
    <dbReference type="NCBI Taxonomy" id="86804"/>
    <lineage>
        <taxon>Eukaryota</taxon>
        <taxon>Fungi</taxon>
        <taxon>Dikarya</taxon>
        <taxon>Basidiomycota</taxon>
        <taxon>Ustilaginomycotina</taxon>
        <taxon>Ustilaginomycetes</taxon>
        <taxon>Ustilaginales</taxon>
        <taxon>Ustilaginaceae</taxon>
        <taxon>Ustilago</taxon>
    </lineage>
</organism>
<accession>A0A5C3E7B2</accession>
<name>A0A5C3E7B2_9BASI</name>
<proteinExistence type="predicted"/>
<dbReference type="OrthoDB" id="265717at2759"/>
<reference evidence="1 2" key="1">
    <citation type="submission" date="2018-03" db="EMBL/GenBank/DDBJ databases">
        <authorList>
            <person name="Guldener U."/>
        </authorList>
    </citation>
    <scope>NUCLEOTIDE SEQUENCE [LARGE SCALE GENOMIC DNA]</scope>
    <source>
        <strain evidence="1 2">NBRC100155</strain>
    </source>
</reference>
<dbReference type="AlphaFoldDB" id="A0A5C3E7B2"/>
<evidence type="ECO:0000313" key="2">
    <source>
        <dbReference type="Proteomes" id="UP000324022"/>
    </source>
</evidence>
<gene>
    <name evidence="1" type="ORF">UTRI_03194_B</name>
</gene>